<gene>
    <name evidence="2" type="ORF">T458_17210</name>
</gene>
<evidence type="ECO:0000313" key="2">
    <source>
        <dbReference type="EMBL" id="EST52692.1"/>
    </source>
</evidence>
<dbReference type="HOGENOM" id="CLU_090959_0_0_9"/>
<sequence>MVDRNRLLILLEMAIMAALAFVFSEIKVFQMPQGGSVSLVMVPIALIAVRRGMVPGVLTGMIVGLLQLFMGGYFVNVVQLLLDYPIAFAALGLAGIVRISEFENKSKRNLAVWGALLAGVLIRFACHFTSGIVWFGEFAPEGMNVAWYSFVYNITYLLPEMVISGIVLTIVLASAPQLLQPARKRRLA</sequence>
<evidence type="ECO:0000313" key="3">
    <source>
        <dbReference type="Proteomes" id="UP000017973"/>
    </source>
</evidence>
<dbReference type="eggNOG" id="COG3859">
    <property type="taxonomic scope" value="Bacteria"/>
</dbReference>
<reference evidence="2 3" key="1">
    <citation type="journal article" date="2014" name="Genome Announc.">
        <title>Draft Genome Sequence of Brevibacillus panacihumi Strain W25, a Halotolerant Hydrocarbon-Degrading Bacterium.</title>
        <authorList>
            <person name="Wang X."/>
            <person name="Jin D."/>
            <person name="Zhou L."/>
            <person name="Wu L."/>
            <person name="An W."/>
            <person name="Chen Y."/>
            <person name="Zhao L."/>
        </authorList>
    </citation>
    <scope>NUCLEOTIDE SEQUENCE [LARGE SCALE GENOMIC DNA]</scope>
    <source>
        <strain evidence="2 3">W25</strain>
    </source>
</reference>
<feature type="transmembrane region" description="Helical" evidence="1">
    <location>
        <begin position="81"/>
        <end position="99"/>
    </location>
</feature>
<organism evidence="2 3">
    <name type="scientific">Brevibacillus panacihumi W25</name>
    <dbReference type="NCBI Taxonomy" id="1408254"/>
    <lineage>
        <taxon>Bacteria</taxon>
        <taxon>Bacillati</taxon>
        <taxon>Bacillota</taxon>
        <taxon>Bacilli</taxon>
        <taxon>Bacillales</taxon>
        <taxon>Paenibacillaceae</taxon>
        <taxon>Brevibacillus</taxon>
    </lineage>
</organism>
<keyword evidence="1" id="KW-1133">Transmembrane helix</keyword>
<dbReference type="NCBIfam" id="TIGR02357">
    <property type="entry name" value="ECF_ThiT_YuaJ"/>
    <property type="match status" value="1"/>
</dbReference>
<keyword evidence="3" id="KW-1185">Reference proteome</keyword>
<dbReference type="PATRIC" id="fig|1408254.3.peg.3387"/>
<dbReference type="InterPro" id="IPR012651">
    <property type="entry name" value="Thia_Transptr_ThiT"/>
</dbReference>
<dbReference type="Pfam" id="PF09515">
    <property type="entry name" value="Thia_YuaJ"/>
    <property type="match status" value="1"/>
</dbReference>
<dbReference type="STRING" id="1408254.T458_17210"/>
<accession>V6M2Y1</accession>
<dbReference type="EMBL" id="AYJU01000017">
    <property type="protein sequence ID" value="EST52692.1"/>
    <property type="molecule type" value="Genomic_DNA"/>
</dbReference>
<feature type="transmembrane region" description="Helical" evidence="1">
    <location>
        <begin position="56"/>
        <end position="75"/>
    </location>
</feature>
<name>V6M2Y1_9BACL</name>
<dbReference type="Gene3D" id="1.10.1760.20">
    <property type="match status" value="1"/>
</dbReference>
<dbReference type="GO" id="GO:0005886">
    <property type="term" value="C:plasma membrane"/>
    <property type="evidence" value="ECO:0007669"/>
    <property type="project" value="InterPro"/>
</dbReference>
<keyword evidence="1" id="KW-0472">Membrane</keyword>
<comment type="caution">
    <text evidence="2">The sequence shown here is derived from an EMBL/GenBank/DDBJ whole genome shotgun (WGS) entry which is preliminary data.</text>
</comment>
<dbReference type="AlphaFoldDB" id="V6M2Y1"/>
<feature type="transmembrane region" description="Helical" evidence="1">
    <location>
        <begin position="111"/>
        <end position="136"/>
    </location>
</feature>
<proteinExistence type="predicted"/>
<feature type="transmembrane region" description="Helical" evidence="1">
    <location>
        <begin position="30"/>
        <end position="49"/>
    </location>
</feature>
<dbReference type="Proteomes" id="UP000017973">
    <property type="component" value="Unassembled WGS sequence"/>
</dbReference>
<feature type="transmembrane region" description="Helical" evidence="1">
    <location>
        <begin position="7"/>
        <end position="24"/>
    </location>
</feature>
<evidence type="ECO:0000256" key="1">
    <source>
        <dbReference type="SAM" id="Phobius"/>
    </source>
</evidence>
<protein>
    <submittedName>
        <fullName evidence="2">Proton-coupled thiamine transporter YuaJ</fullName>
    </submittedName>
</protein>
<keyword evidence="1" id="KW-0812">Transmembrane</keyword>
<dbReference type="GO" id="GO:0015234">
    <property type="term" value="F:thiamine transmembrane transporter activity"/>
    <property type="evidence" value="ECO:0007669"/>
    <property type="project" value="InterPro"/>
</dbReference>
<feature type="transmembrane region" description="Helical" evidence="1">
    <location>
        <begin position="156"/>
        <end position="179"/>
    </location>
</feature>